<name>A0ACB8ZC48_9ASTR</name>
<proteinExistence type="predicted"/>
<dbReference type="EMBL" id="CM042043">
    <property type="protein sequence ID" value="KAI3694893.1"/>
    <property type="molecule type" value="Genomic_DNA"/>
</dbReference>
<accession>A0ACB8ZC48</accession>
<sequence length="128" mass="13877">MAMIVRLRGGCRQIHSQRQQVNSVWCHSMRNGVSRQATREGNSSKVAAVVAHPGGDRRRAKVRKNPMGAAALVDTRRVGGEGVGRVMLDWGLGLTEKKEVIGVAVYGGRDGGREGGRCGLHRLRFVCT</sequence>
<keyword evidence="2" id="KW-1185">Reference proteome</keyword>
<evidence type="ECO:0000313" key="2">
    <source>
        <dbReference type="Proteomes" id="UP001056120"/>
    </source>
</evidence>
<organism evidence="1 2">
    <name type="scientific">Smallanthus sonchifolius</name>
    <dbReference type="NCBI Taxonomy" id="185202"/>
    <lineage>
        <taxon>Eukaryota</taxon>
        <taxon>Viridiplantae</taxon>
        <taxon>Streptophyta</taxon>
        <taxon>Embryophyta</taxon>
        <taxon>Tracheophyta</taxon>
        <taxon>Spermatophyta</taxon>
        <taxon>Magnoliopsida</taxon>
        <taxon>eudicotyledons</taxon>
        <taxon>Gunneridae</taxon>
        <taxon>Pentapetalae</taxon>
        <taxon>asterids</taxon>
        <taxon>campanulids</taxon>
        <taxon>Asterales</taxon>
        <taxon>Asteraceae</taxon>
        <taxon>Asteroideae</taxon>
        <taxon>Heliantheae alliance</taxon>
        <taxon>Millerieae</taxon>
        <taxon>Smallanthus</taxon>
    </lineage>
</organism>
<gene>
    <name evidence="1" type="ORF">L1987_77875</name>
</gene>
<dbReference type="Proteomes" id="UP001056120">
    <property type="component" value="Linkage Group LG26"/>
</dbReference>
<protein>
    <submittedName>
        <fullName evidence="1">Uncharacterized protein</fullName>
    </submittedName>
</protein>
<reference evidence="1 2" key="2">
    <citation type="journal article" date="2022" name="Mol. Ecol. Resour.">
        <title>The genomes of chicory, endive, great burdock and yacon provide insights into Asteraceae paleo-polyploidization history and plant inulin production.</title>
        <authorList>
            <person name="Fan W."/>
            <person name="Wang S."/>
            <person name="Wang H."/>
            <person name="Wang A."/>
            <person name="Jiang F."/>
            <person name="Liu H."/>
            <person name="Zhao H."/>
            <person name="Xu D."/>
            <person name="Zhang Y."/>
        </authorList>
    </citation>
    <scope>NUCLEOTIDE SEQUENCE [LARGE SCALE GENOMIC DNA]</scope>
    <source>
        <strain evidence="2">cv. Yunnan</strain>
        <tissue evidence="1">Leaves</tissue>
    </source>
</reference>
<reference evidence="2" key="1">
    <citation type="journal article" date="2022" name="Mol. Ecol. Resour.">
        <title>The genomes of chicory, endive, great burdock and yacon provide insights into Asteraceae palaeo-polyploidization history and plant inulin production.</title>
        <authorList>
            <person name="Fan W."/>
            <person name="Wang S."/>
            <person name="Wang H."/>
            <person name="Wang A."/>
            <person name="Jiang F."/>
            <person name="Liu H."/>
            <person name="Zhao H."/>
            <person name="Xu D."/>
            <person name="Zhang Y."/>
        </authorList>
    </citation>
    <scope>NUCLEOTIDE SEQUENCE [LARGE SCALE GENOMIC DNA]</scope>
    <source>
        <strain evidence="2">cv. Yunnan</strain>
    </source>
</reference>
<evidence type="ECO:0000313" key="1">
    <source>
        <dbReference type="EMBL" id="KAI3694893.1"/>
    </source>
</evidence>
<comment type="caution">
    <text evidence="1">The sequence shown here is derived from an EMBL/GenBank/DDBJ whole genome shotgun (WGS) entry which is preliminary data.</text>
</comment>